<feature type="coiled-coil region" evidence="1">
    <location>
        <begin position="307"/>
        <end position="340"/>
    </location>
</feature>
<dbReference type="AlphaFoldDB" id="A0A6F8YEL0"/>
<keyword evidence="3" id="KW-0472">Membrane</keyword>
<feature type="region of interest" description="Disordered" evidence="2">
    <location>
        <begin position="250"/>
        <end position="278"/>
    </location>
</feature>
<evidence type="ECO:0008006" key="6">
    <source>
        <dbReference type="Google" id="ProtNLM"/>
    </source>
</evidence>
<feature type="transmembrane region" description="Helical" evidence="3">
    <location>
        <begin position="138"/>
        <end position="154"/>
    </location>
</feature>
<protein>
    <recommendedName>
        <fullName evidence="6">Tetratricopeptide repeat protein</fullName>
    </recommendedName>
</protein>
<dbReference type="Pfam" id="PF13374">
    <property type="entry name" value="TPR_10"/>
    <property type="match status" value="3"/>
</dbReference>
<sequence>MHARVLLRVALACDAVVVQIVEHSVIGTRSCVLRLRRPGTELQFVVFPMFHVASPRFYAEVSERLRRCDLLVVEGVSGRSALGWAITSTYRFIPANKRSGLVVDNIPYGSLGVPVIYPDVTAGEFAHDWRRLPWRTRLLMWLVMPVAAVLQFFGGRRRLLGPEVELTDLPTDLDDHELADQLDGVFGGARDERVLAALSEIHRKRAAERIDVAVVYGAGHTAAIVHGLLRLHGYRPRSAEWLTVVAPAPRRSRPAPAPESKPAPEPRPEPVGPEATDARSQLVQVAMARRMAAAEPNAYQPKLAAALDALARRLSDLGRREEALRAADEAVDVYEELEERHPGSYRAALGAATSNFAVQLDRLGRHKDALTLDEQAVELLRGVNRNDPGARADSLGHALTNLAVSLSQFNRNDEALAAAREAAELYRAAGSRPAAYSRALVILAAQLDDVGAFDEALAAAAHSAAAARNAAPKEHAAALRRTSDLLLRRFARAEEALTAAEEALTLERRTGPPASAELAWSLRHVANALHALGRSADAVAADEEALPIWRSLAERYPLSHNADLAAALAAHAEHTAPLR</sequence>
<dbReference type="SUPFAM" id="SSF48452">
    <property type="entry name" value="TPR-like"/>
    <property type="match status" value="1"/>
</dbReference>
<reference evidence="4 5" key="1">
    <citation type="submission" date="2020-03" db="EMBL/GenBank/DDBJ databases">
        <title>Whole genome shotgun sequence of Phytohabitans suffuscus NBRC 105367.</title>
        <authorList>
            <person name="Komaki H."/>
            <person name="Tamura T."/>
        </authorList>
    </citation>
    <scope>NUCLEOTIDE SEQUENCE [LARGE SCALE GENOMIC DNA]</scope>
    <source>
        <strain evidence="4 5">NBRC 105367</strain>
    </source>
</reference>
<reference evidence="4 5" key="2">
    <citation type="submission" date="2020-03" db="EMBL/GenBank/DDBJ databases">
        <authorList>
            <person name="Ichikawa N."/>
            <person name="Kimura A."/>
            <person name="Kitahashi Y."/>
            <person name="Uohara A."/>
        </authorList>
    </citation>
    <scope>NUCLEOTIDE SEQUENCE [LARGE SCALE GENOMIC DNA]</scope>
    <source>
        <strain evidence="4 5">NBRC 105367</strain>
    </source>
</reference>
<evidence type="ECO:0000256" key="2">
    <source>
        <dbReference type="SAM" id="MobiDB-lite"/>
    </source>
</evidence>
<keyword evidence="3" id="KW-0812">Transmembrane</keyword>
<dbReference type="Gene3D" id="1.25.40.10">
    <property type="entry name" value="Tetratricopeptide repeat domain"/>
    <property type="match status" value="2"/>
</dbReference>
<accession>A0A6F8YEL0</accession>
<evidence type="ECO:0000256" key="1">
    <source>
        <dbReference type="SAM" id="Coils"/>
    </source>
</evidence>
<dbReference type="RefSeq" id="WP_173155778.1">
    <property type="nucleotide sequence ID" value="NZ_AP022871.1"/>
</dbReference>
<dbReference type="KEGG" id="psuu:Psuf_018680"/>
<keyword evidence="5" id="KW-1185">Reference proteome</keyword>
<dbReference type="InterPro" id="IPR011990">
    <property type="entry name" value="TPR-like_helical_dom_sf"/>
</dbReference>
<name>A0A6F8YEL0_9ACTN</name>
<keyword evidence="3" id="KW-1133">Transmembrane helix</keyword>
<organism evidence="4 5">
    <name type="scientific">Phytohabitans suffuscus</name>
    <dbReference type="NCBI Taxonomy" id="624315"/>
    <lineage>
        <taxon>Bacteria</taxon>
        <taxon>Bacillati</taxon>
        <taxon>Actinomycetota</taxon>
        <taxon>Actinomycetes</taxon>
        <taxon>Micromonosporales</taxon>
        <taxon>Micromonosporaceae</taxon>
    </lineage>
</organism>
<evidence type="ECO:0000256" key="3">
    <source>
        <dbReference type="SAM" id="Phobius"/>
    </source>
</evidence>
<evidence type="ECO:0000313" key="4">
    <source>
        <dbReference type="EMBL" id="BCB84555.1"/>
    </source>
</evidence>
<keyword evidence="1" id="KW-0175">Coiled coil</keyword>
<dbReference type="Proteomes" id="UP000503011">
    <property type="component" value="Chromosome"/>
</dbReference>
<proteinExistence type="predicted"/>
<dbReference type="EMBL" id="AP022871">
    <property type="protein sequence ID" value="BCB84555.1"/>
    <property type="molecule type" value="Genomic_DNA"/>
</dbReference>
<evidence type="ECO:0000313" key="5">
    <source>
        <dbReference type="Proteomes" id="UP000503011"/>
    </source>
</evidence>
<gene>
    <name evidence="4" type="ORF">Psuf_018680</name>
</gene>